<evidence type="ECO:0000256" key="12">
    <source>
        <dbReference type="ARBA" id="ARBA00023180"/>
    </source>
</evidence>
<dbReference type="OMA" id="WMEWIEY"/>
<feature type="chain" id="PRO_5025664557" description="Envelope polyprotein" evidence="15">
    <location>
        <begin position="24"/>
        <end position="647"/>
    </location>
</feature>
<evidence type="ECO:0000256" key="3">
    <source>
        <dbReference type="ARBA" id="ARBA00004563"/>
    </source>
</evidence>
<proteinExistence type="predicted"/>
<keyword evidence="6 14" id="KW-0812">Transmembrane</keyword>
<dbReference type="SUPFAM" id="SSF58069">
    <property type="entry name" value="Virus ectodomain"/>
    <property type="match status" value="1"/>
</dbReference>
<reference evidence="16" key="1">
    <citation type="submission" date="2025-08" db="UniProtKB">
        <authorList>
            <consortium name="Ensembl"/>
        </authorList>
    </citation>
    <scope>IDENTIFICATION</scope>
</reference>
<dbReference type="Ensembl" id="ENSPCLT00000007205.1">
    <property type="protein sequence ID" value="ENSPCLP00000005154.1"/>
    <property type="gene ID" value="ENSPCLG00000004404.1"/>
</dbReference>
<evidence type="ECO:0000256" key="11">
    <source>
        <dbReference type="ARBA" id="ARBA00023157"/>
    </source>
</evidence>
<accession>A0A669PBK5</accession>
<evidence type="ECO:0000256" key="6">
    <source>
        <dbReference type="ARBA" id="ARBA00022692"/>
    </source>
</evidence>
<dbReference type="Pfam" id="PF00429">
    <property type="entry name" value="TLV_coat"/>
    <property type="match status" value="1"/>
</dbReference>
<dbReference type="AlphaFoldDB" id="A0A669PBK5"/>
<keyword evidence="5" id="KW-0945">Host-virus interaction</keyword>
<reference evidence="16" key="2">
    <citation type="submission" date="2025-09" db="UniProtKB">
        <authorList>
            <consortium name="Ensembl"/>
        </authorList>
    </citation>
    <scope>IDENTIFICATION</scope>
</reference>
<evidence type="ECO:0000313" key="16">
    <source>
        <dbReference type="Ensembl" id="ENSPCLP00000005154.1"/>
    </source>
</evidence>
<evidence type="ECO:0008006" key="18">
    <source>
        <dbReference type="Google" id="ProtNLM"/>
    </source>
</evidence>
<evidence type="ECO:0000256" key="4">
    <source>
        <dbReference type="ARBA" id="ARBA00022511"/>
    </source>
</evidence>
<evidence type="ECO:0000256" key="10">
    <source>
        <dbReference type="ARBA" id="ARBA00023139"/>
    </source>
</evidence>
<organism evidence="16 17">
    <name type="scientific">Phasianus colchicus</name>
    <name type="common">Common pheasant</name>
    <dbReference type="NCBI Taxonomy" id="9054"/>
    <lineage>
        <taxon>Eukaryota</taxon>
        <taxon>Metazoa</taxon>
        <taxon>Chordata</taxon>
        <taxon>Craniata</taxon>
        <taxon>Vertebrata</taxon>
        <taxon>Euteleostomi</taxon>
        <taxon>Archelosauria</taxon>
        <taxon>Archosauria</taxon>
        <taxon>Dinosauria</taxon>
        <taxon>Saurischia</taxon>
        <taxon>Theropoda</taxon>
        <taxon>Coelurosauria</taxon>
        <taxon>Aves</taxon>
        <taxon>Neognathae</taxon>
        <taxon>Galloanserae</taxon>
        <taxon>Galliformes</taxon>
        <taxon>Phasianidae</taxon>
        <taxon>Phasianinae</taxon>
        <taxon>Phasianus</taxon>
    </lineage>
</organism>
<keyword evidence="4" id="KW-1032">Host cell membrane</keyword>
<keyword evidence="13" id="KW-0449">Lipoprotein</keyword>
<comment type="subcellular location">
    <subcellularLocation>
        <location evidence="1">Host cell membrane</location>
        <topology evidence="1">Single-pass type I membrane protein</topology>
    </subcellularLocation>
    <subcellularLocation>
        <location evidence="2">Host endomembrane system</location>
        <topology evidence="2">Peripheral membrane protein</topology>
    </subcellularLocation>
    <subcellularLocation>
        <location evidence="3">Virion membrane</location>
        <topology evidence="3">Single-pass type I membrane protein</topology>
    </subcellularLocation>
</comment>
<evidence type="ECO:0000256" key="8">
    <source>
        <dbReference type="ARBA" id="ARBA00022989"/>
    </source>
</evidence>
<gene>
    <name evidence="16" type="primary">LOC116227211</name>
</gene>
<dbReference type="Gene3D" id="1.10.287.210">
    <property type="match status" value="1"/>
</dbReference>
<dbReference type="PANTHER" id="PTHR10424:SF81">
    <property type="entry name" value="ERVV2 PROTEIN"/>
    <property type="match status" value="1"/>
</dbReference>
<evidence type="ECO:0000256" key="1">
    <source>
        <dbReference type="ARBA" id="ARBA00004402"/>
    </source>
</evidence>
<keyword evidence="9 14" id="KW-0472">Membrane</keyword>
<dbReference type="InterPro" id="IPR018154">
    <property type="entry name" value="TLV/ENV_coat_polyprotein"/>
</dbReference>
<feature type="signal peptide" evidence="15">
    <location>
        <begin position="1"/>
        <end position="23"/>
    </location>
</feature>
<evidence type="ECO:0000256" key="15">
    <source>
        <dbReference type="SAM" id="SignalP"/>
    </source>
</evidence>
<name>A0A669PBK5_PHACC</name>
<keyword evidence="17" id="KW-1185">Reference proteome</keyword>
<keyword evidence="11" id="KW-1015">Disulfide bond</keyword>
<dbReference type="PANTHER" id="PTHR10424">
    <property type="entry name" value="VIRAL ENVELOPE PROTEIN"/>
    <property type="match status" value="1"/>
</dbReference>
<protein>
    <recommendedName>
        <fullName evidence="18">Envelope polyprotein</fullName>
    </recommendedName>
</protein>
<keyword evidence="10" id="KW-0564">Palmitate</keyword>
<keyword evidence="12" id="KW-0325">Glycoprotein</keyword>
<keyword evidence="7" id="KW-1043">Host membrane</keyword>
<keyword evidence="8 14" id="KW-1133">Transmembrane helix</keyword>
<dbReference type="GeneID" id="116227211"/>
<evidence type="ECO:0000256" key="14">
    <source>
        <dbReference type="SAM" id="Phobius"/>
    </source>
</evidence>
<dbReference type="RefSeq" id="XP_031446238.1">
    <property type="nucleotide sequence ID" value="XM_031590378.1"/>
</dbReference>
<dbReference type="OrthoDB" id="8949317at2759"/>
<feature type="transmembrane region" description="Helical" evidence="14">
    <location>
        <begin position="575"/>
        <end position="598"/>
    </location>
</feature>
<evidence type="ECO:0000313" key="17">
    <source>
        <dbReference type="Proteomes" id="UP000472261"/>
    </source>
</evidence>
<evidence type="ECO:0000256" key="7">
    <source>
        <dbReference type="ARBA" id="ARBA00022870"/>
    </source>
</evidence>
<dbReference type="KEGG" id="pcoc:116227211"/>
<keyword evidence="15" id="KW-0732">Signal</keyword>
<evidence type="ECO:0000256" key="5">
    <source>
        <dbReference type="ARBA" id="ARBA00022581"/>
    </source>
</evidence>
<dbReference type="Proteomes" id="UP000472261">
    <property type="component" value="Unplaced"/>
</dbReference>
<evidence type="ECO:0000256" key="13">
    <source>
        <dbReference type="ARBA" id="ARBA00023288"/>
    </source>
</evidence>
<sequence length="647" mass="72298">MMWGREQLVVLILTVVPFKECLSQLIAWEKDDLQRGVGGYPVTMWVNVTRRETPQTVTFDACNVIACGSLSAQRQLSHEDKYLCPELGMNKRSPCGGWNNVWWTTVYQGWTYTPGISDTLQSHTLKERISMFKGIVQPDCQALQCNPVTITISKADSLVNITFGIGINIRGKDPVARFRIAVWDSLLDHTQNVQDKKKGVKNPPKNPAAVAVTEIKDLRQTFEIETGYGDVNAWVEWVKYTVQSLNHSNCYACASGRPVAQVVPLPLGWTKDSQDMQCMIALYQEKTAWGNEACKSLSLLFPPISEMDARIPPAFSTAIGNHTACLSRQGVKATRSVGNFSLCSETLDVTKDLAGNYSRLGIPRADLWWYCGGKILWSTLPSNWGGTCALVQLAIPFTLAFEKDLSHTHKRNKRSLGVSFDDDAIYIDSVGVPRGVPDEFKARKQIAAGFESLFWWVTINKNVDWINYIYYNQQRFINYTKEATEGIAEQLDATSRMAWENRIALDMILAEKWGVCVMLGSHCCTFIPNNTAPDGTITKALRGLTTLANELAENSGIDSSLAGCLESWFGRWKGMIVSIFTSLIVVAGFLMAIGCCIIPCMRGLVQRLIETALLKQTIMEPPPYSDEMIVLEEMENEESEEVFRIIP</sequence>
<evidence type="ECO:0000256" key="2">
    <source>
        <dbReference type="ARBA" id="ARBA00004531"/>
    </source>
</evidence>
<evidence type="ECO:0000256" key="9">
    <source>
        <dbReference type="ARBA" id="ARBA00023136"/>
    </source>
</evidence>